<dbReference type="Pfam" id="PF01202">
    <property type="entry name" value="SKI"/>
    <property type="match status" value="1"/>
</dbReference>
<dbReference type="Gene3D" id="3.40.50.300">
    <property type="entry name" value="P-loop containing nucleotide triphosphate hydrolases"/>
    <property type="match status" value="1"/>
</dbReference>
<dbReference type="PROSITE" id="PS01128">
    <property type="entry name" value="SHIKIMATE_KINASE"/>
    <property type="match status" value="1"/>
</dbReference>
<keyword evidence="11" id="KW-0460">Magnesium</keyword>
<keyword evidence="11" id="KW-0963">Cytoplasm</keyword>
<dbReference type="RefSeq" id="WP_166145124.1">
    <property type="nucleotide sequence ID" value="NZ_JAAOIW010000001.1"/>
</dbReference>
<comment type="caution">
    <text evidence="11">Lacks conserved residue(s) required for the propagation of feature annotation.</text>
</comment>
<reference evidence="12" key="1">
    <citation type="submission" date="2020-03" db="EMBL/GenBank/DDBJ databases">
        <title>Draft sequencing of Paenibacilllus sp. S3N08.</title>
        <authorList>
            <person name="Kim D.-U."/>
        </authorList>
    </citation>
    <scope>NUCLEOTIDE SEQUENCE</scope>
    <source>
        <strain evidence="12">S3N08</strain>
    </source>
</reference>
<feature type="binding site" evidence="11">
    <location>
        <position position="81"/>
    </location>
    <ligand>
        <name>substrate</name>
    </ligand>
</feature>
<dbReference type="PANTHER" id="PTHR21087">
    <property type="entry name" value="SHIKIMATE KINASE"/>
    <property type="match status" value="1"/>
</dbReference>
<evidence type="ECO:0000256" key="7">
    <source>
        <dbReference type="ARBA" id="ARBA00022777"/>
    </source>
</evidence>
<sequence>MKHKNIIIVGFMGTGKTAVGKAMAERLGWRFVDTDHYIESKQGTTISDMFRDLGEPAFRNMEGEAIAAVLEGSRQVVATGGGAVLAEHNRVCMQQEGYVVALKAAPEVIINRVKQDEKRPLVQGDVKERVYSLLEARKHAYDFADLIIDSSTASVEEIVEQVIDAIQ</sequence>
<keyword evidence="13" id="KW-1185">Reference proteome</keyword>
<accession>A0ABX0J095</accession>
<evidence type="ECO:0000256" key="1">
    <source>
        <dbReference type="ARBA" id="ARBA00004842"/>
    </source>
</evidence>
<dbReference type="InterPro" id="IPR023000">
    <property type="entry name" value="Shikimate_kinase_CS"/>
</dbReference>
<comment type="caution">
    <text evidence="12">The sequence shown here is derived from an EMBL/GenBank/DDBJ whole genome shotgun (WGS) entry which is preliminary data.</text>
</comment>
<evidence type="ECO:0000256" key="11">
    <source>
        <dbReference type="HAMAP-Rule" id="MF_00109"/>
    </source>
</evidence>
<keyword evidence="7 11" id="KW-0418">Kinase</keyword>
<keyword evidence="6 11" id="KW-0547">Nucleotide-binding</keyword>
<comment type="function">
    <text evidence="11">Catalyzes the specific phosphorylation of the 3-hydroxyl group of shikimic acid using ATP as a cosubstrate.</text>
</comment>
<comment type="similarity">
    <text evidence="2 11">Belongs to the shikimate kinase family.</text>
</comment>
<name>A0ABX0J095_9BACL</name>
<protein>
    <recommendedName>
        <fullName evidence="3 11">Shikimate kinase</fullName>
        <shortName evidence="11">SK</shortName>
        <ecNumber evidence="3 11">2.7.1.71</ecNumber>
    </recommendedName>
</protein>
<comment type="subcellular location">
    <subcellularLocation>
        <location evidence="11">Cytoplasm</location>
    </subcellularLocation>
</comment>
<evidence type="ECO:0000256" key="9">
    <source>
        <dbReference type="ARBA" id="ARBA00023141"/>
    </source>
</evidence>
<dbReference type="EMBL" id="JAAOIW010000001">
    <property type="protein sequence ID" value="NHN28504.1"/>
    <property type="molecule type" value="Genomic_DNA"/>
</dbReference>
<feature type="binding site" evidence="11">
    <location>
        <begin position="13"/>
        <end position="18"/>
    </location>
    <ligand>
        <name>ATP</name>
        <dbReference type="ChEBI" id="CHEBI:30616"/>
    </ligand>
</feature>
<dbReference type="GO" id="GO:0016301">
    <property type="term" value="F:kinase activity"/>
    <property type="evidence" value="ECO:0007669"/>
    <property type="project" value="UniProtKB-KW"/>
</dbReference>
<evidence type="ECO:0000256" key="4">
    <source>
        <dbReference type="ARBA" id="ARBA00022605"/>
    </source>
</evidence>
<dbReference type="HAMAP" id="MF_00109">
    <property type="entry name" value="Shikimate_kinase"/>
    <property type="match status" value="1"/>
</dbReference>
<dbReference type="PRINTS" id="PR01100">
    <property type="entry name" value="SHIKIMTKNASE"/>
</dbReference>
<comment type="pathway">
    <text evidence="1 11">Metabolic intermediate biosynthesis; chorismate biosynthesis; chorismate from D-erythrose 4-phosphate and phosphoenolpyruvate: step 5/7.</text>
</comment>
<feature type="binding site" evidence="11">
    <location>
        <position position="59"/>
    </location>
    <ligand>
        <name>substrate</name>
    </ligand>
</feature>
<dbReference type="EC" id="2.7.1.71" evidence="3 11"/>
<evidence type="ECO:0000256" key="3">
    <source>
        <dbReference type="ARBA" id="ARBA00012154"/>
    </source>
</evidence>
<feature type="binding site" evidence="11">
    <location>
        <position position="35"/>
    </location>
    <ligand>
        <name>substrate</name>
    </ligand>
</feature>
<keyword evidence="8 11" id="KW-0067">ATP-binding</keyword>
<feature type="binding site" evidence="11">
    <location>
        <position position="17"/>
    </location>
    <ligand>
        <name>Mg(2+)</name>
        <dbReference type="ChEBI" id="CHEBI:18420"/>
    </ligand>
</feature>
<evidence type="ECO:0000256" key="10">
    <source>
        <dbReference type="ARBA" id="ARBA00048567"/>
    </source>
</evidence>
<keyword evidence="9 11" id="KW-0057">Aromatic amino acid biosynthesis</keyword>
<dbReference type="InterPro" id="IPR027417">
    <property type="entry name" value="P-loop_NTPase"/>
</dbReference>
<dbReference type="Proteomes" id="UP001165962">
    <property type="component" value="Unassembled WGS sequence"/>
</dbReference>
<dbReference type="SUPFAM" id="SSF52540">
    <property type="entry name" value="P-loop containing nucleoside triphosphate hydrolases"/>
    <property type="match status" value="1"/>
</dbReference>
<evidence type="ECO:0000256" key="6">
    <source>
        <dbReference type="ARBA" id="ARBA00022741"/>
    </source>
</evidence>
<evidence type="ECO:0000256" key="2">
    <source>
        <dbReference type="ARBA" id="ARBA00006997"/>
    </source>
</evidence>
<evidence type="ECO:0000256" key="5">
    <source>
        <dbReference type="ARBA" id="ARBA00022679"/>
    </source>
</evidence>
<dbReference type="PANTHER" id="PTHR21087:SF16">
    <property type="entry name" value="SHIKIMATE KINASE 1, CHLOROPLASTIC"/>
    <property type="match status" value="1"/>
</dbReference>
<keyword evidence="11" id="KW-0479">Metal-binding</keyword>
<organism evidence="12 13">
    <name type="scientific">Paenibacillus agricola</name>
    <dbReference type="NCBI Taxonomy" id="2716264"/>
    <lineage>
        <taxon>Bacteria</taxon>
        <taxon>Bacillati</taxon>
        <taxon>Bacillota</taxon>
        <taxon>Bacilli</taxon>
        <taxon>Bacillales</taxon>
        <taxon>Paenibacillaceae</taxon>
        <taxon>Paenibacillus</taxon>
    </lineage>
</organism>
<dbReference type="CDD" id="cd00464">
    <property type="entry name" value="SK"/>
    <property type="match status" value="1"/>
</dbReference>
<evidence type="ECO:0000313" key="12">
    <source>
        <dbReference type="EMBL" id="NHN28504.1"/>
    </source>
</evidence>
<keyword evidence="5 11" id="KW-0808">Transferase</keyword>
<keyword evidence="4 11" id="KW-0028">Amino-acid biosynthesis</keyword>
<proteinExistence type="inferred from homology"/>
<dbReference type="InterPro" id="IPR000623">
    <property type="entry name" value="Shikimate_kinase/TSH1"/>
</dbReference>
<feature type="binding site" evidence="11">
    <location>
        <position position="137"/>
    </location>
    <ligand>
        <name>substrate</name>
    </ligand>
</feature>
<dbReference type="InterPro" id="IPR031322">
    <property type="entry name" value="Shikimate/glucono_kinase"/>
</dbReference>
<feature type="binding site" evidence="11">
    <location>
        <position position="119"/>
    </location>
    <ligand>
        <name>ATP</name>
        <dbReference type="ChEBI" id="CHEBI:30616"/>
    </ligand>
</feature>
<evidence type="ECO:0000256" key="8">
    <source>
        <dbReference type="ARBA" id="ARBA00022840"/>
    </source>
</evidence>
<gene>
    <name evidence="11" type="primary">aroK</name>
    <name evidence="12" type="ORF">G9U52_01505</name>
</gene>
<evidence type="ECO:0000313" key="13">
    <source>
        <dbReference type="Proteomes" id="UP001165962"/>
    </source>
</evidence>
<comment type="catalytic activity">
    <reaction evidence="10 11">
        <text>shikimate + ATP = 3-phosphoshikimate + ADP + H(+)</text>
        <dbReference type="Rhea" id="RHEA:13121"/>
        <dbReference type="ChEBI" id="CHEBI:15378"/>
        <dbReference type="ChEBI" id="CHEBI:30616"/>
        <dbReference type="ChEBI" id="CHEBI:36208"/>
        <dbReference type="ChEBI" id="CHEBI:145989"/>
        <dbReference type="ChEBI" id="CHEBI:456216"/>
        <dbReference type="EC" id="2.7.1.71"/>
    </reaction>
</comment>
<comment type="subunit">
    <text evidence="11">Monomer.</text>
</comment>
<comment type="cofactor">
    <cofactor evidence="11">
        <name>Mg(2+)</name>
        <dbReference type="ChEBI" id="CHEBI:18420"/>
    </cofactor>
    <text evidence="11">Binds 1 Mg(2+) ion per subunit.</text>
</comment>